<reference evidence="2 3" key="1">
    <citation type="submission" date="2019-08" db="EMBL/GenBank/DDBJ databases">
        <title>In-depth cultivation of the pig gut microbiome towards novel bacterial diversity and tailored functional studies.</title>
        <authorList>
            <person name="Wylensek D."/>
            <person name="Hitch T.C.A."/>
            <person name="Clavel T."/>
        </authorList>
    </citation>
    <scope>NUCLEOTIDE SEQUENCE [LARGE SCALE GENOMIC DNA]</scope>
    <source>
        <strain evidence="2 3">Oil+RF-744-WCA-WT-11</strain>
    </source>
</reference>
<keyword evidence="3" id="KW-1185">Reference proteome</keyword>
<gene>
    <name evidence="2" type="ORF">FYJ35_13920</name>
</gene>
<protein>
    <submittedName>
        <fullName evidence="2">Uncharacterized protein</fullName>
    </submittedName>
</protein>
<name>A0A6L5X9J8_9FIRM</name>
<evidence type="ECO:0000256" key="1">
    <source>
        <dbReference type="SAM" id="MobiDB-lite"/>
    </source>
</evidence>
<dbReference type="AlphaFoldDB" id="A0A6L5X9J8"/>
<organism evidence="2 3">
    <name type="scientific">Porcincola intestinalis</name>
    <dbReference type="NCBI Taxonomy" id="2606632"/>
    <lineage>
        <taxon>Bacteria</taxon>
        <taxon>Bacillati</taxon>
        <taxon>Bacillota</taxon>
        <taxon>Clostridia</taxon>
        <taxon>Lachnospirales</taxon>
        <taxon>Lachnospiraceae</taxon>
        <taxon>Porcincola</taxon>
    </lineage>
</organism>
<accession>A0A6L5X9J8</accession>
<proteinExistence type="predicted"/>
<feature type="region of interest" description="Disordered" evidence="1">
    <location>
        <begin position="1"/>
        <end position="22"/>
    </location>
</feature>
<evidence type="ECO:0000313" key="2">
    <source>
        <dbReference type="EMBL" id="MSS16105.1"/>
    </source>
</evidence>
<comment type="caution">
    <text evidence="2">The sequence shown here is derived from an EMBL/GenBank/DDBJ whole genome shotgun (WGS) entry which is preliminary data.</text>
</comment>
<dbReference type="EMBL" id="VULZ01000023">
    <property type="protein sequence ID" value="MSS16105.1"/>
    <property type="molecule type" value="Genomic_DNA"/>
</dbReference>
<dbReference type="RefSeq" id="WP_154527534.1">
    <property type="nucleotide sequence ID" value="NZ_VULZ01000023.1"/>
</dbReference>
<dbReference type="Proteomes" id="UP000481852">
    <property type="component" value="Unassembled WGS sequence"/>
</dbReference>
<sequence length="160" mass="17794">MDEKKTNAAAEAENITPEERKKRAEEYMEALKKQLEERNAKQKIANEAIQEGKGKLTLETPIKAGDEEITELTYDFTVLTGMEYAAAMDSDSNAQQVFRITDRQALALFARAASKQTPRVDTTDIIERIGMTDAVVAIQLATFFFSASARAGQLRISKKS</sequence>
<evidence type="ECO:0000313" key="3">
    <source>
        <dbReference type="Proteomes" id="UP000481852"/>
    </source>
</evidence>